<comment type="function">
    <text evidence="7">Functions as a component of the DNA-binding general transcription factor complex TFIID. Binding of TFIID to a promoter (with or without TATA element) is the initial step in pre-initiation complex (PIC) formation. TFIID plays a key role in the regulation of gene expression by RNA polymerase II through different activities such as transcription activator interaction, core promoter recognition and selectivity, TFIIA and TFIIB interaction, chromatin modification (histone acetylation by TAF1), facilitation of DNA opening and initiation of transcription.</text>
</comment>
<proteinExistence type="inferred from homology"/>
<dbReference type="PANTHER" id="PTHR15137:SF9">
    <property type="entry name" value="TRANSCRIPTION INITIATION FACTOR TFIID SUBUNIT 2"/>
    <property type="match status" value="1"/>
</dbReference>
<evidence type="ECO:0000259" key="11">
    <source>
        <dbReference type="Pfam" id="PF25577"/>
    </source>
</evidence>
<accession>I1RYF6</accession>
<dbReference type="Gene3D" id="2.60.40.1730">
    <property type="entry name" value="tricorn interacting facor f3 domain"/>
    <property type="match status" value="1"/>
</dbReference>
<dbReference type="GO" id="GO:0005669">
    <property type="term" value="C:transcription factor TFIID complex"/>
    <property type="evidence" value="ECO:0007669"/>
    <property type="project" value="InterPro"/>
</dbReference>
<dbReference type="GO" id="GO:0000976">
    <property type="term" value="F:transcription cis-regulatory region binding"/>
    <property type="evidence" value="ECO:0007669"/>
    <property type="project" value="TreeGrafter"/>
</dbReference>
<evidence type="ECO:0000256" key="5">
    <source>
        <dbReference type="ARBA" id="ARBA00023163"/>
    </source>
</evidence>
<reference evidence="12" key="1">
    <citation type="journal article" date="2007" name="Science">
        <title>The Fusarium graminearum genome reveals a link between localized polymorphism and pathogen specialization.</title>
        <authorList>
            <person name="Cuomo C.A."/>
            <person name="Gueldener U."/>
            <person name="Xu J.-R."/>
            <person name="Trail F."/>
            <person name="Turgeon B.G."/>
            <person name="Di Pietro A."/>
            <person name="Walton J.D."/>
            <person name="Ma L.-J."/>
            <person name="Baker S.E."/>
            <person name="Rep M."/>
            <person name="Adam G."/>
            <person name="Antoniw J."/>
            <person name="Baldwin T."/>
            <person name="Calvo S.E."/>
            <person name="Chang Y.-L."/>
            <person name="DeCaprio D."/>
            <person name="Gale L.R."/>
            <person name="Gnerre S."/>
            <person name="Goswami R.S."/>
            <person name="Hammond-Kosack K."/>
            <person name="Harris L.J."/>
            <person name="Hilburn K."/>
            <person name="Kennell J.C."/>
            <person name="Kroken S."/>
            <person name="Magnuson J.K."/>
            <person name="Mannhaupt G."/>
            <person name="Mauceli E.W."/>
            <person name="Mewes H.-W."/>
            <person name="Mitterbauer R."/>
            <person name="Muehlbauer G."/>
            <person name="Muensterkoetter M."/>
            <person name="Nelson D."/>
            <person name="O'Donnell K."/>
            <person name="Ouellet T."/>
            <person name="Qi W."/>
            <person name="Quesneville H."/>
            <person name="Roncero M.I.G."/>
            <person name="Seong K.-Y."/>
            <person name="Tetko I.V."/>
            <person name="Urban M."/>
            <person name="Waalwijk C."/>
            <person name="Ward T.J."/>
            <person name="Yao J."/>
            <person name="Birren B.W."/>
            <person name="Kistler H.C."/>
        </authorList>
    </citation>
    <scope>NUCLEOTIDE SEQUENCE [LARGE SCALE GENOMIC DNA]</scope>
    <source>
        <strain evidence="12">PH-1 / ATCC MYA-4620 / FGSC 9075 / NRRL 31084</strain>
    </source>
</reference>
<dbReference type="KEGG" id="fgr:FGSG_09406"/>
<dbReference type="SUPFAM" id="SSF63737">
    <property type="entry name" value="Leukotriene A4 hydrolase N-terminal domain"/>
    <property type="match status" value="1"/>
</dbReference>
<reference evidence="12" key="2">
    <citation type="journal article" date="2010" name="Nature">
        <title>Comparative genomics reveals mobile pathogenicity chromosomes in Fusarium.</title>
        <authorList>
            <person name="Ma L.J."/>
            <person name="van der Does H.C."/>
            <person name="Borkovich K.A."/>
            <person name="Coleman J.J."/>
            <person name="Daboussi M.J."/>
            <person name="Di Pietro A."/>
            <person name="Dufresne M."/>
            <person name="Freitag M."/>
            <person name="Grabherr M."/>
            <person name="Henrissat B."/>
            <person name="Houterman P.M."/>
            <person name="Kang S."/>
            <person name="Shim W.B."/>
            <person name="Woloshuk C."/>
            <person name="Xie X."/>
            <person name="Xu J.R."/>
            <person name="Antoniw J."/>
            <person name="Baker S.E."/>
            <person name="Bluhm B.H."/>
            <person name="Breakspear A."/>
            <person name="Brown D.W."/>
            <person name="Butchko R.A."/>
            <person name="Chapman S."/>
            <person name="Coulson R."/>
            <person name="Coutinho P.M."/>
            <person name="Danchin E.G."/>
            <person name="Diener A."/>
            <person name="Gale L.R."/>
            <person name="Gardiner D.M."/>
            <person name="Goff S."/>
            <person name="Hammond-Kosack K.E."/>
            <person name="Hilburn K."/>
            <person name="Hua-Van A."/>
            <person name="Jonkers W."/>
            <person name="Kazan K."/>
            <person name="Kodira C.D."/>
            <person name="Koehrsen M."/>
            <person name="Kumar L."/>
            <person name="Lee Y.H."/>
            <person name="Li L."/>
            <person name="Manners J.M."/>
            <person name="Miranda-Saavedra D."/>
            <person name="Mukherjee M."/>
            <person name="Park G."/>
            <person name="Park J."/>
            <person name="Park S.Y."/>
            <person name="Proctor R.H."/>
            <person name="Regev A."/>
            <person name="Ruiz-Roldan M.C."/>
            <person name="Sain D."/>
            <person name="Sakthikumar S."/>
            <person name="Sykes S."/>
            <person name="Schwartz D.C."/>
            <person name="Turgeon B.G."/>
            <person name="Wapinski I."/>
            <person name="Yoder O."/>
            <person name="Young S."/>
            <person name="Zeng Q."/>
            <person name="Zhou S."/>
            <person name="Galagan J."/>
            <person name="Cuomo C.A."/>
            <person name="Kistler H.C."/>
            <person name="Rep M."/>
        </authorList>
    </citation>
    <scope>GENOME REANNOTATION</scope>
    <source>
        <strain evidence="12">PH-1 / ATCC MYA-4620 / FGSC 9075 / NRRL 31084</strain>
    </source>
</reference>
<dbReference type="GO" id="GO:0016251">
    <property type="term" value="F:RNA polymerase II general transcription initiation factor activity"/>
    <property type="evidence" value="ECO:0007669"/>
    <property type="project" value="TreeGrafter"/>
</dbReference>
<dbReference type="InterPro" id="IPR057345">
    <property type="entry name" value="Ig-like_TAF2"/>
</dbReference>
<evidence type="ECO:0000259" key="10">
    <source>
        <dbReference type="Pfam" id="PF25316"/>
    </source>
</evidence>
<evidence type="ECO:0000256" key="1">
    <source>
        <dbReference type="ARBA" id="ARBA00004123"/>
    </source>
</evidence>
<evidence type="ECO:0000256" key="2">
    <source>
        <dbReference type="ARBA" id="ARBA00010937"/>
    </source>
</evidence>
<dbReference type="FunFam" id="1.10.390.10:FF:000011">
    <property type="entry name" value="Transcription initiation factor TFIID subunit"/>
    <property type="match status" value="1"/>
</dbReference>
<dbReference type="InterPro" id="IPR027268">
    <property type="entry name" value="Peptidase_M4/M1_CTD_sf"/>
</dbReference>
<dbReference type="OrthoDB" id="308861at2759"/>
<dbReference type="GO" id="GO:0006367">
    <property type="term" value="P:transcription initiation at RNA polymerase II promoter"/>
    <property type="evidence" value="ECO:0007669"/>
    <property type="project" value="TreeGrafter"/>
</dbReference>
<comment type="subcellular location">
    <subcellularLocation>
        <location evidence="1">Nucleus</location>
    </subcellularLocation>
</comment>
<feature type="compositionally biased region" description="Basic residues" evidence="9">
    <location>
        <begin position="1387"/>
        <end position="1401"/>
    </location>
</feature>
<dbReference type="EMBL" id="HG970335">
    <property type="status" value="NOT_ANNOTATED_CDS"/>
    <property type="molecule type" value="Genomic_DNA"/>
</dbReference>
<feature type="region of interest" description="Disordered" evidence="9">
    <location>
        <begin position="1284"/>
        <end position="1522"/>
    </location>
</feature>
<dbReference type="GO" id="GO:0003682">
    <property type="term" value="F:chromatin binding"/>
    <property type="evidence" value="ECO:0007669"/>
    <property type="project" value="TreeGrafter"/>
</dbReference>
<evidence type="ECO:0000256" key="4">
    <source>
        <dbReference type="ARBA" id="ARBA00023015"/>
    </source>
</evidence>
<sequence>MAALAMPQAPEPLNHSLLDADDGTASVDNAPTLEYFVLKQEVNLEVNFRDKRIDGTTDIFLVTFNDKVDDIVLDAADCEIDTENVYVAELREINGDIVEGQKRKTVATYNDPYAKLSHPASWSLRADHHDIRRKRAQSLFSSRKKDVPAEHREFAGCTPVYRSLKVNLRGKAEPDRPRLIIRKSMLSTDSAEKTNKQYKITIPFTNVNPRDGIQFVGVDPLDNRFTHMYTRSSIHPGTSSCIFPCVDDHGSRCDWRISIKYPRTLGDALQQALATQQNGNNPDKMQIDGQERASYLAEEDKLREMSVVCSGFLMEEIVDPEDDHKKIMTFEPEKKVSVQKLGFAVGPFEHIDLSSEFRTEEDEMKLGMNALKVHAYCLPHRADWVRNTAAATTMAADFFTFTFARYPFGNFKLCFLDDMVQDNVSFYSMAFISNRLLFPDDIIDTEIDVTRKIVQTLAYQWIGINMIPNTRNDMWLIIGIAHFMTDLFMKKLCGNNEYRFRMKTLSDKLVQVDVDRPSLYDLGAYLHLGEFEMDFMALKAPVIFFILDKRLIKASGGHGLTRILSKMLTKVQIEGSDKATILETEKFRATCEKGAKYRLESFWNQWVYGSGCPRFDVKAKFNKKRLCVELTLNQIQSMMVKKAPLEKEDFLRVVKERRSGVKAGEVQPLFTGPMTVRIHEADGTPYEHILEIREDATRSTKFEIPYNTKYKRLKRTRRMKEKQNVGASMDAENLDDTLLYCLGDVLQTPEEQAQWELIDWDPETERKMDQESYEWIRVDADFEWSCDMKRTLEPYMYVSQLQQDRDVVAQQDAMLYLTQGPLHPIASGFLTRTLVDRRYFHGIRTMAAEALPRQANIKDLSMLGLRQLMKAFSEMFCHKGTNQPKPNDFSDKRQYNVQCAIIKAIAQVRDANTYKCPLEARQFILDQLLFNNNEDNPFSDHFYIATLVEALATSLIPSKQDDWFAMQNKIPNEEEKQFLEKAIEQIERVLRRDEWTHSYQNVWTIAGLSAKQRLMKADVIPKKYGDFGQYLLDGTRDLIRIKAFEGLIDLGAMLDPTVFSFLTYALITDRSPYVRNKLIEAAASGLAAIAFGEHTKVTKNESPPEDEEGDLLLVQDSAQEIEARKEMFARKENLDAALKALRREMEQTYGGDERHYSTAMRKALDHPDLGRGEMESMLDLAAMMFEEAGDWVVTVPLPKAWSVERERPVQQLSNRVSSASALLRMFDANPTQLIMKFKAHYKTKPKDPVVQPLPLPAAAPVAPIAAPAEPKRPVPLQKTSSIKINTHKTAPPQRPSVPPQRPSIAAPVQSPKPSQTKGERDTIVASPVLSRQPSTSSSSGSKPSWPPEPPSSTNVKRPRPDKDEHHTPAPKRPKVEKPFGADSGVAAKKKKRRMVRLKVTPHRLASVMKDQKKPIISGRTSLPSGGSRDGPSLLSNSRSDSITAKPARKPLPTGDAARRPLPGGPASSPPERKISLSTHSNSTPKPKSASPATSTPPPGAPPAPRTKIKIIRKSNPQPPPAS</sequence>
<dbReference type="Pfam" id="PF25577">
    <property type="entry name" value="TPR_TAF2_C"/>
    <property type="match status" value="1"/>
</dbReference>
<gene>
    <name evidence="12" type="primary">FG09406.1</name>
</gene>
<evidence type="ECO:0000256" key="6">
    <source>
        <dbReference type="ARBA" id="ARBA00023242"/>
    </source>
</evidence>
<dbReference type="HOGENOM" id="CLU_002317_2_0_1"/>
<dbReference type="InterPro" id="IPR042097">
    <property type="entry name" value="Aminopeptidase_N-like_N_sf"/>
</dbReference>
<evidence type="ECO:0000256" key="8">
    <source>
        <dbReference type="ARBA" id="ARBA00076306"/>
    </source>
</evidence>
<evidence type="ECO:0000256" key="9">
    <source>
        <dbReference type="SAM" id="MobiDB-lite"/>
    </source>
</evidence>
<dbReference type="PANTHER" id="PTHR15137">
    <property type="entry name" value="TRANSCRIPTION INITIATION FACTOR TFIID"/>
    <property type="match status" value="1"/>
</dbReference>
<dbReference type="Gene3D" id="1.10.390.10">
    <property type="entry name" value="Neutral Protease Domain 2"/>
    <property type="match status" value="1"/>
</dbReference>
<protein>
    <recommendedName>
        <fullName evidence="3">Transcription initiation factor TFIID subunit 2</fullName>
    </recommendedName>
    <alternativeName>
        <fullName evidence="8">TBP-associated factor 2</fullName>
    </alternativeName>
</protein>
<feature type="region of interest" description="Disordered" evidence="9">
    <location>
        <begin position="1"/>
        <end position="20"/>
    </location>
</feature>
<comment type="similarity">
    <text evidence="2">Belongs to the TAF2 family.</text>
</comment>
<organism evidence="12">
    <name type="scientific">Gibberella zeae (strain ATCC MYA-4620 / CBS 123657 / FGSC 9075 / NRRL 31084 / PH-1)</name>
    <name type="common">Wheat head blight fungus</name>
    <name type="synonym">Fusarium graminearum</name>
    <dbReference type="NCBI Taxonomy" id="229533"/>
    <lineage>
        <taxon>Eukaryota</taxon>
        <taxon>Fungi</taxon>
        <taxon>Dikarya</taxon>
        <taxon>Ascomycota</taxon>
        <taxon>Pezizomycotina</taxon>
        <taxon>Sordariomycetes</taxon>
        <taxon>Hypocreomycetidae</taxon>
        <taxon>Hypocreales</taxon>
        <taxon>Nectriaceae</taxon>
        <taxon>Fusarium</taxon>
    </lineage>
</organism>
<dbReference type="InterPro" id="IPR037813">
    <property type="entry name" value="TAF2"/>
</dbReference>
<feature type="domain" description="Transcription initiation factor TFIID subunit 2 Ig-like" evidence="10">
    <location>
        <begin position="610"/>
        <end position="789"/>
    </location>
</feature>
<keyword evidence="6" id="KW-0539">Nucleus</keyword>
<reference evidence="12" key="3">
    <citation type="submission" date="2017-01" db="UniProtKB">
        <authorList>
            <consortium name="EnsemblFungi"/>
        </authorList>
    </citation>
    <scope>IDENTIFICATION</scope>
    <source>
        <strain evidence="12">PH-1 / ATCC MYA-4620 / FGSC 9075 / NRRL 31084</strain>
    </source>
</reference>
<feature type="compositionally biased region" description="Polar residues" evidence="9">
    <location>
        <begin position="1433"/>
        <end position="1442"/>
    </location>
</feature>
<feature type="compositionally biased region" description="Low complexity" evidence="9">
    <location>
        <begin position="1482"/>
        <end position="1493"/>
    </location>
</feature>
<feature type="compositionally biased region" description="Low complexity" evidence="9">
    <location>
        <begin position="1326"/>
        <end position="1343"/>
    </location>
</feature>
<dbReference type="RefSeq" id="XP_011328338.1">
    <property type="nucleotide sequence ID" value="XM_011330036.1"/>
</dbReference>
<dbReference type="Pfam" id="PF25316">
    <property type="entry name" value="TAF2_3rd"/>
    <property type="match status" value="1"/>
</dbReference>
<feature type="compositionally biased region" description="Basic and acidic residues" evidence="9">
    <location>
        <begin position="1358"/>
        <end position="1379"/>
    </location>
</feature>
<feature type="compositionally biased region" description="Pro residues" evidence="9">
    <location>
        <begin position="1494"/>
        <end position="1504"/>
    </location>
</feature>
<evidence type="ECO:0000313" key="12">
    <source>
        <dbReference type="EnsemblFungi" id="CEF85440"/>
    </source>
</evidence>
<dbReference type="EnsemblFungi" id="CEF85440">
    <property type="protein sequence ID" value="CEF85440"/>
    <property type="gene ID" value="FGRRES_09406"/>
</dbReference>
<keyword evidence="5" id="KW-0804">Transcription</keyword>
<dbReference type="PHI-base" id="PHI:1597"/>
<feature type="domain" description="Transcription initiation factor TFIID subunit 2 TPR repeats" evidence="11">
    <location>
        <begin position="795"/>
        <end position="1081"/>
    </location>
</feature>
<feature type="compositionally biased region" description="Pro residues" evidence="9">
    <location>
        <begin position="1292"/>
        <end position="1301"/>
    </location>
</feature>
<evidence type="ECO:0000256" key="7">
    <source>
        <dbReference type="ARBA" id="ARBA00025346"/>
    </source>
</evidence>
<evidence type="ECO:0000256" key="3">
    <source>
        <dbReference type="ARBA" id="ARBA00017363"/>
    </source>
</evidence>
<name>I1RYF6_GIBZE</name>
<dbReference type="SUPFAM" id="SSF55486">
    <property type="entry name" value="Metalloproteases ('zincins'), catalytic domain"/>
    <property type="match status" value="1"/>
</dbReference>
<dbReference type="InterPro" id="IPR057991">
    <property type="entry name" value="TPR_TAF2_C"/>
</dbReference>
<keyword evidence="4" id="KW-0805">Transcription regulation</keyword>
<dbReference type="CDD" id="cd09839">
    <property type="entry name" value="M1_like_TAF2"/>
    <property type="match status" value="1"/>
</dbReference>